<dbReference type="HOGENOM" id="CLU_1366414_0_0_1"/>
<dbReference type="Proteomes" id="UP000007115">
    <property type="component" value="Unassembled WGS sequence"/>
</dbReference>
<sequence>MILLGGKCTEAVVCAGVGGDGQNSGKWLGVVQGEMVLLQGATILIRSQLFCKFLGTQEPQRGRLAASTRIPQADFSYAKSHSMAMEGIISTDYVFRRIYRGFDTIWRMNISTAARRAHLVHSSFHQRWRPVNVQASGCSICVPQSLDILCLVSYVCVYLTTRIVVAEVGVVDERLGREVGSEVVFGMELDEPPAIESLLA</sequence>
<evidence type="ECO:0000313" key="1">
    <source>
        <dbReference type="EMBL" id="EHK22855.1"/>
    </source>
</evidence>
<organism evidence="1 2">
    <name type="scientific">Hypocrea virens (strain Gv29-8 / FGSC 10586)</name>
    <name type="common">Gliocladium virens</name>
    <name type="synonym">Trichoderma virens</name>
    <dbReference type="NCBI Taxonomy" id="413071"/>
    <lineage>
        <taxon>Eukaryota</taxon>
        <taxon>Fungi</taxon>
        <taxon>Dikarya</taxon>
        <taxon>Ascomycota</taxon>
        <taxon>Pezizomycotina</taxon>
        <taxon>Sordariomycetes</taxon>
        <taxon>Hypocreomycetidae</taxon>
        <taxon>Hypocreales</taxon>
        <taxon>Hypocreaceae</taxon>
        <taxon>Trichoderma</taxon>
    </lineage>
</organism>
<dbReference type="GeneID" id="25796065"/>
<dbReference type="EMBL" id="ABDF02000006">
    <property type="protein sequence ID" value="EHK22855.1"/>
    <property type="molecule type" value="Genomic_DNA"/>
</dbReference>
<dbReference type="AlphaFoldDB" id="G9MRY7"/>
<protein>
    <submittedName>
        <fullName evidence="1">Uncharacterized protein</fullName>
    </submittedName>
</protein>
<gene>
    <name evidence="1" type="ORF">TRIVIDRAFT_60321</name>
</gene>
<dbReference type="InParanoid" id="G9MRY7"/>
<comment type="caution">
    <text evidence="1">The sequence shown here is derived from an EMBL/GenBank/DDBJ whole genome shotgun (WGS) entry which is preliminary data.</text>
</comment>
<accession>G9MRY7</accession>
<dbReference type="RefSeq" id="XP_013957064.1">
    <property type="nucleotide sequence ID" value="XM_014101589.1"/>
</dbReference>
<evidence type="ECO:0000313" key="2">
    <source>
        <dbReference type="Proteomes" id="UP000007115"/>
    </source>
</evidence>
<name>G9MRY7_HYPVG</name>
<proteinExistence type="predicted"/>
<dbReference type="VEuPathDB" id="FungiDB:TRIVIDRAFT_60321"/>
<reference evidence="1 2" key="1">
    <citation type="journal article" date="2011" name="Genome Biol.">
        <title>Comparative genome sequence analysis underscores mycoparasitism as the ancestral life style of Trichoderma.</title>
        <authorList>
            <person name="Kubicek C.P."/>
            <person name="Herrera-Estrella A."/>
            <person name="Seidl-Seiboth V."/>
            <person name="Martinez D.A."/>
            <person name="Druzhinina I.S."/>
            <person name="Thon M."/>
            <person name="Zeilinger S."/>
            <person name="Casas-Flores S."/>
            <person name="Horwitz B.A."/>
            <person name="Mukherjee P.K."/>
            <person name="Mukherjee M."/>
            <person name="Kredics L."/>
            <person name="Alcaraz L.D."/>
            <person name="Aerts A."/>
            <person name="Antal Z."/>
            <person name="Atanasova L."/>
            <person name="Cervantes-Badillo M.G."/>
            <person name="Challacombe J."/>
            <person name="Chertkov O."/>
            <person name="McCluskey K."/>
            <person name="Coulpier F."/>
            <person name="Deshpande N."/>
            <person name="von Doehren H."/>
            <person name="Ebbole D.J."/>
            <person name="Esquivel-Naranjo E.U."/>
            <person name="Fekete E."/>
            <person name="Flipphi M."/>
            <person name="Glaser F."/>
            <person name="Gomez-Rodriguez E.Y."/>
            <person name="Gruber S."/>
            <person name="Han C."/>
            <person name="Henrissat B."/>
            <person name="Hermosa R."/>
            <person name="Hernandez-Onate M."/>
            <person name="Karaffa L."/>
            <person name="Kosti I."/>
            <person name="Le Crom S."/>
            <person name="Lindquist E."/>
            <person name="Lucas S."/>
            <person name="Luebeck M."/>
            <person name="Luebeck P.S."/>
            <person name="Margeot A."/>
            <person name="Metz B."/>
            <person name="Misra M."/>
            <person name="Nevalainen H."/>
            <person name="Omann M."/>
            <person name="Packer N."/>
            <person name="Perrone G."/>
            <person name="Uresti-Rivera E.E."/>
            <person name="Salamov A."/>
            <person name="Schmoll M."/>
            <person name="Seiboth B."/>
            <person name="Shapiro H."/>
            <person name="Sukno S."/>
            <person name="Tamayo-Ramos J.A."/>
            <person name="Tisch D."/>
            <person name="Wiest A."/>
            <person name="Wilkinson H.H."/>
            <person name="Zhang M."/>
            <person name="Coutinho P.M."/>
            <person name="Kenerley C.M."/>
            <person name="Monte E."/>
            <person name="Baker S.E."/>
            <person name="Grigoriev I.V."/>
        </authorList>
    </citation>
    <scope>NUCLEOTIDE SEQUENCE [LARGE SCALE GENOMIC DNA]</scope>
    <source>
        <strain evidence="2">Gv29-8 / FGSC 10586</strain>
    </source>
</reference>
<keyword evidence="2" id="KW-1185">Reference proteome</keyword>